<sequence length="331" mass="37335">MAFMTILWLGKPLWMWLVFMVVVGLLLALDLGVLHRKHRVVGVRESLLLSAGYIAMGLLFGVVVWWQLGADAAMRYVTGFVVEKSLALDNIFVIALIFGFFAVPRQYQHRVLFWGILGAIVMRGLMIGGGAVLVARFDWILYVFAAFLVLSGIRMLLVRGEPADLSKNPLLRFMRNRFRITEEPHGEHFLVKLPDPRTGRMVRYMTPLFLALVSVEVADVIFAVDSIPAIFAITSDPYLIYTSNIFAILGLRALYFALAAVMHRFAYLKHALAVLLIFIGGKVFLTDFLGIVHIPEIWSLAITFAILLTGILWSLWRSRFSRPHQPKKGST</sequence>
<dbReference type="EMBL" id="FTPS01000001">
    <property type="protein sequence ID" value="SIT83462.1"/>
    <property type="molecule type" value="Genomic_DNA"/>
</dbReference>
<protein>
    <submittedName>
        <fullName evidence="7">Tellurite resistance protein TerC</fullName>
    </submittedName>
</protein>
<proteinExistence type="inferred from homology"/>
<evidence type="ECO:0000256" key="5">
    <source>
        <dbReference type="ARBA" id="ARBA00023136"/>
    </source>
</evidence>
<evidence type="ECO:0000256" key="6">
    <source>
        <dbReference type="SAM" id="Phobius"/>
    </source>
</evidence>
<dbReference type="STRING" id="515897.SAMN05421849_1911"/>
<comment type="similarity">
    <text evidence="2">Belongs to the TerC family.</text>
</comment>
<dbReference type="PANTHER" id="PTHR30238">
    <property type="entry name" value="MEMBRANE BOUND PREDICTED REDOX MODULATOR"/>
    <property type="match status" value="1"/>
</dbReference>
<evidence type="ECO:0000256" key="3">
    <source>
        <dbReference type="ARBA" id="ARBA00022692"/>
    </source>
</evidence>
<evidence type="ECO:0000313" key="8">
    <source>
        <dbReference type="Proteomes" id="UP000192455"/>
    </source>
</evidence>
<dbReference type="InterPro" id="IPR022369">
    <property type="entry name" value="Integral_membrane_TerC_rswitch"/>
</dbReference>
<feature type="transmembrane region" description="Helical" evidence="6">
    <location>
        <begin position="13"/>
        <end position="34"/>
    </location>
</feature>
<feature type="transmembrane region" description="Helical" evidence="6">
    <location>
        <begin position="139"/>
        <end position="157"/>
    </location>
</feature>
<dbReference type="AlphaFoldDB" id="A0A1R3X2E0"/>
<dbReference type="PANTHER" id="PTHR30238:SF0">
    <property type="entry name" value="THYLAKOID MEMBRANE PROTEIN TERC, CHLOROPLASTIC"/>
    <property type="match status" value="1"/>
</dbReference>
<comment type="subcellular location">
    <subcellularLocation>
        <location evidence="1">Membrane</location>
        <topology evidence="1">Multi-pass membrane protein</topology>
    </subcellularLocation>
</comment>
<evidence type="ECO:0000313" key="7">
    <source>
        <dbReference type="EMBL" id="SIT83462.1"/>
    </source>
</evidence>
<dbReference type="Pfam" id="PF03741">
    <property type="entry name" value="TerC"/>
    <property type="match status" value="1"/>
</dbReference>
<feature type="transmembrane region" description="Helical" evidence="6">
    <location>
        <begin position="46"/>
        <end position="66"/>
    </location>
</feature>
<feature type="transmembrane region" description="Helical" evidence="6">
    <location>
        <begin position="297"/>
        <end position="316"/>
    </location>
</feature>
<feature type="transmembrane region" description="Helical" evidence="6">
    <location>
        <begin position="208"/>
        <end position="232"/>
    </location>
</feature>
<keyword evidence="4 6" id="KW-1133">Transmembrane helix</keyword>
<feature type="transmembrane region" description="Helical" evidence="6">
    <location>
        <begin position="111"/>
        <end position="133"/>
    </location>
</feature>
<dbReference type="Proteomes" id="UP000192455">
    <property type="component" value="Unassembled WGS sequence"/>
</dbReference>
<dbReference type="GO" id="GO:0016020">
    <property type="term" value="C:membrane"/>
    <property type="evidence" value="ECO:0007669"/>
    <property type="project" value="UniProtKB-SubCell"/>
</dbReference>
<reference evidence="7 8" key="1">
    <citation type="submission" date="2017-01" db="EMBL/GenBank/DDBJ databases">
        <authorList>
            <person name="Mah S.A."/>
            <person name="Swanson W.J."/>
            <person name="Moy G.W."/>
            <person name="Vacquier V.D."/>
        </authorList>
    </citation>
    <scope>NUCLEOTIDE SEQUENCE [LARGE SCALE GENOMIC DNA]</scope>
    <source>
        <strain evidence="7 8">DSM 21219</strain>
    </source>
</reference>
<feature type="transmembrane region" description="Helical" evidence="6">
    <location>
        <begin position="238"/>
        <end position="259"/>
    </location>
</feature>
<evidence type="ECO:0000256" key="4">
    <source>
        <dbReference type="ARBA" id="ARBA00022989"/>
    </source>
</evidence>
<organism evidence="7 8">
    <name type="scientific">Pontibaca methylaminivorans</name>
    <dbReference type="NCBI Taxonomy" id="515897"/>
    <lineage>
        <taxon>Bacteria</taxon>
        <taxon>Pseudomonadati</taxon>
        <taxon>Pseudomonadota</taxon>
        <taxon>Alphaproteobacteria</taxon>
        <taxon>Rhodobacterales</taxon>
        <taxon>Roseobacteraceae</taxon>
        <taxon>Pontibaca</taxon>
    </lineage>
</organism>
<feature type="transmembrane region" description="Helical" evidence="6">
    <location>
        <begin position="86"/>
        <end position="104"/>
    </location>
</feature>
<evidence type="ECO:0000256" key="1">
    <source>
        <dbReference type="ARBA" id="ARBA00004141"/>
    </source>
</evidence>
<keyword evidence="3 6" id="KW-0812">Transmembrane</keyword>
<dbReference type="NCBIfam" id="TIGR03718">
    <property type="entry name" value="R_switched_Alx"/>
    <property type="match status" value="1"/>
</dbReference>
<feature type="transmembrane region" description="Helical" evidence="6">
    <location>
        <begin position="271"/>
        <end position="291"/>
    </location>
</feature>
<dbReference type="InterPro" id="IPR005496">
    <property type="entry name" value="Integral_membrane_TerC"/>
</dbReference>
<keyword evidence="5 6" id="KW-0472">Membrane</keyword>
<gene>
    <name evidence="7" type="ORF">SAMN05421849_1911</name>
</gene>
<keyword evidence="8" id="KW-1185">Reference proteome</keyword>
<evidence type="ECO:0000256" key="2">
    <source>
        <dbReference type="ARBA" id="ARBA00007511"/>
    </source>
</evidence>
<name>A0A1R3X2E0_9RHOB</name>
<accession>A0A1R3X2E0</accession>